<evidence type="ECO:0000313" key="1">
    <source>
        <dbReference type="EMBL" id="KAI9508504.1"/>
    </source>
</evidence>
<keyword evidence="2" id="KW-1185">Reference proteome</keyword>
<proteinExistence type="predicted"/>
<reference evidence="1" key="1">
    <citation type="submission" date="2021-03" db="EMBL/GenBank/DDBJ databases">
        <title>Evolutionary priming and transition to the ectomycorrhizal habit in an iconic lineage of mushroom-forming fungi: is preadaptation a requirement?</title>
        <authorList>
            <consortium name="DOE Joint Genome Institute"/>
            <person name="Looney B.P."/>
            <person name="Miyauchi S."/>
            <person name="Morin E."/>
            <person name="Drula E."/>
            <person name="Courty P.E."/>
            <person name="Chicoki N."/>
            <person name="Fauchery L."/>
            <person name="Kohler A."/>
            <person name="Kuo A."/>
            <person name="LaButti K."/>
            <person name="Pangilinan J."/>
            <person name="Lipzen A."/>
            <person name="Riley R."/>
            <person name="Andreopoulos W."/>
            <person name="He G."/>
            <person name="Johnson J."/>
            <person name="Barry K.W."/>
            <person name="Grigoriev I.V."/>
            <person name="Nagy L."/>
            <person name="Hibbett D."/>
            <person name="Henrissat B."/>
            <person name="Matheny P.B."/>
            <person name="Labbe J."/>
            <person name="Martin A.F."/>
        </authorList>
    </citation>
    <scope>NUCLEOTIDE SEQUENCE</scope>
    <source>
        <strain evidence="1">BPL698</strain>
    </source>
</reference>
<protein>
    <submittedName>
        <fullName evidence="1">Uncharacterized protein</fullName>
    </submittedName>
</protein>
<dbReference type="Proteomes" id="UP001207468">
    <property type="component" value="Unassembled WGS sequence"/>
</dbReference>
<comment type="caution">
    <text evidence="1">The sequence shown here is derived from an EMBL/GenBank/DDBJ whole genome shotgun (WGS) entry which is preliminary data.</text>
</comment>
<sequence length="231" mass="25748">MGADWDKIARSPTPPEPDDDEEEWPVHGIVGEDVDVLGISSYEIRWKDWSRPDGTNTTWMRSIDGDPAFVASWNEATRAQRQERAAASQSMDLRLLASTPAHDRLTFERAQAAEEKAAERARTGPPGKLYRGWMAEIDRQAASHDERRGRGGGRGGRGGEKMKKDAGNSSAVPRKRARSPSVGRELTRQGSYAESSRLAASRSHITRDMRRKSATTSLLEWHVDTNDSDYN</sequence>
<gene>
    <name evidence="1" type="ORF">F5148DRAFT_1196163</name>
</gene>
<dbReference type="EMBL" id="JAGFNK010000089">
    <property type="protein sequence ID" value="KAI9508504.1"/>
    <property type="molecule type" value="Genomic_DNA"/>
</dbReference>
<organism evidence="1 2">
    <name type="scientific">Russula earlei</name>
    <dbReference type="NCBI Taxonomy" id="71964"/>
    <lineage>
        <taxon>Eukaryota</taxon>
        <taxon>Fungi</taxon>
        <taxon>Dikarya</taxon>
        <taxon>Basidiomycota</taxon>
        <taxon>Agaricomycotina</taxon>
        <taxon>Agaricomycetes</taxon>
        <taxon>Russulales</taxon>
        <taxon>Russulaceae</taxon>
        <taxon>Russula</taxon>
    </lineage>
</organism>
<evidence type="ECO:0000313" key="2">
    <source>
        <dbReference type="Proteomes" id="UP001207468"/>
    </source>
</evidence>
<name>A0ACC0U9W4_9AGAM</name>
<accession>A0ACC0U9W4</accession>